<comment type="caution">
    <text evidence="2">The sequence shown here is derived from an EMBL/GenBank/DDBJ whole genome shotgun (WGS) entry which is preliminary data.</text>
</comment>
<evidence type="ECO:0000313" key="3">
    <source>
        <dbReference type="Proteomes" id="UP001476798"/>
    </source>
</evidence>
<protein>
    <recommendedName>
        <fullName evidence="4">Secreted protein</fullName>
    </recommendedName>
</protein>
<accession>A0ABV0NC71</accession>
<keyword evidence="1" id="KW-0732">Signal</keyword>
<sequence>MTAPNVQLMLYPVLSVCLVLGSNEKLVLVLGGDTRVEAEWSSWPESPEREWRRSGNSVYAYESEAARHTT</sequence>
<evidence type="ECO:0000313" key="2">
    <source>
        <dbReference type="EMBL" id="MEQ2168995.1"/>
    </source>
</evidence>
<proteinExistence type="predicted"/>
<dbReference type="EMBL" id="JAHRIO010031889">
    <property type="protein sequence ID" value="MEQ2168995.1"/>
    <property type="molecule type" value="Genomic_DNA"/>
</dbReference>
<evidence type="ECO:0008006" key="4">
    <source>
        <dbReference type="Google" id="ProtNLM"/>
    </source>
</evidence>
<name>A0ABV0NC71_9TELE</name>
<dbReference type="Proteomes" id="UP001476798">
    <property type="component" value="Unassembled WGS sequence"/>
</dbReference>
<reference evidence="2 3" key="1">
    <citation type="submission" date="2021-06" db="EMBL/GenBank/DDBJ databases">
        <authorList>
            <person name="Palmer J.M."/>
        </authorList>
    </citation>
    <scope>NUCLEOTIDE SEQUENCE [LARGE SCALE GENOMIC DNA]</scope>
    <source>
        <strain evidence="2 3">GA_2019</strain>
        <tissue evidence="2">Muscle</tissue>
    </source>
</reference>
<feature type="chain" id="PRO_5045256118" description="Secreted protein" evidence="1">
    <location>
        <begin position="22"/>
        <end position="70"/>
    </location>
</feature>
<evidence type="ECO:0000256" key="1">
    <source>
        <dbReference type="SAM" id="SignalP"/>
    </source>
</evidence>
<feature type="signal peptide" evidence="1">
    <location>
        <begin position="1"/>
        <end position="21"/>
    </location>
</feature>
<gene>
    <name evidence="2" type="ORF">GOODEAATRI_020422</name>
</gene>
<organism evidence="2 3">
    <name type="scientific">Goodea atripinnis</name>
    <dbReference type="NCBI Taxonomy" id="208336"/>
    <lineage>
        <taxon>Eukaryota</taxon>
        <taxon>Metazoa</taxon>
        <taxon>Chordata</taxon>
        <taxon>Craniata</taxon>
        <taxon>Vertebrata</taxon>
        <taxon>Euteleostomi</taxon>
        <taxon>Actinopterygii</taxon>
        <taxon>Neopterygii</taxon>
        <taxon>Teleostei</taxon>
        <taxon>Neoteleostei</taxon>
        <taxon>Acanthomorphata</taxon>
        <taxon>Ovalentaria</taxon>
        <taxon>Atherinomorphae</taxon>
        <taxon>Cyprinodontiformes</taxon>
        <taxon>Goodeidae</taxon>
        <taxon>Goodea</taxon>
    </lineage>
</organism>
<keyword evidence="3" id="KW-1185">Reference proteome</keyword>